<evidence type="ECO:0000256" key="1">
    <source>
        <dbReference type="SAM" id="Phobius"/>
    </source>
</evidence>
<dbReference type="Proteomes" id="UP000492821">
    <property type="component" value="Unassembled WGS sequence"/>
</dbReference>
<evidence type="ECO:0000313" key="2">
    <source>
        <dbReference type="Proteomes" id="UP000492821"/>
    </source>
</evidence>
<organism evidence="2 3">
    <name type="scientific">Panagrellus redivivus</name>
    <name type="common">Microworm</name>
    <dbReference type="NCBI Taxonomy" id="6233"/>
    <lineage>
        <taxon>Eukaryota</taxon>
        <taxon>Metazoa</taxon>
        <taxon>Ecdysozoa</taxon>
        <taxon>Nematoda</taxon>
        <taxon>Chromadorea</taxon>
        <taxon>Rhabditida</taxon>
        <taxon>Tylenchina</taxon>
        <taxon>Panagrolaimomorpha</taxon>
        <taxon>Panagrolaimoidea</taxon>
        <taxon>Panagrolaimidae</taxon>
        <taxon>Panagrellus</taxon>
    </lineage>
</organism>
<keyword evidence="2" id="KW-1185">Reference proteome</keyword>
<feature type="transmembrane region" description="Helical" evidence="1">
    <location>
        <begin position="38"/>
        <end position="61"/>
    </location>
</feature>
<protein>
    <submittedName>
        <fullName evidence="3">G_PROTEIN_RECEP_F2_4 domain-containing protein</fullName>
    </submittedName>
</protein>
<reference evidence="3" key="2">
    <citation type="submission" date="2020-10" db="UniProtKB">
        <authorList>
            <consortium name="WormBaseParasite"/>
        </authorList>
    </citation>
    <scope>IDENTIFICATION</scope>
</reference>
<proteinExistence type="predicted"/>
<dbReference type="WBParaSite" id="Pan_g14894.t1">
    <property type="protein sequence ID" value="Pan_g14894.t1"/>
    <property type="gene ID" value="Pan_g14894"/>
</dbReference>
<accession>A0A7E4ZSP7</accession>
<name>A0A7E4ZSP7_PANRE</name>
<dbReference type="AlphaFoldDB" id="A0A7E4ZSP7"/>
<reference evidence="2" key="1">
    <citation type="journal article" date="2013" name="Genetics">
        <title>The draft genome and transcriptome of Panagrellus redivivus are shaped by the harsh demands of a free-living lifestyle.</title>
        <authorList>
            <person name="Srinivasan J."/>
            <person name="Dillman A.R."/>
            <person name="Macchietto M.G."/>
            <person name="Heikkinen L."/>
            <person name="Lakso M."/>
            <person name="Fracchia K.M."/>
            <person name="Antoshechkin I."/>
            <person name="Mortazavi A."/>
            <person name="Wong G."/>
            <person name="Sternberg P.W."/>
        </authorList>
    </citation>
    <scope>NUCLEOTIDE SEQUENCE [LARGE SCALE GENOMIC DNA]</scope>
    <source>
        <strain evidence="2">MT8872</strain>
    </source>
</reference>
<keyword evidence="1" id="KW-1133">Transmembrane helix</keyword>
<evidence type="ECO:0000313" key="3">
    <source>
        <dbReference type="WBParaSite" id="Pan_g14894.t1"/>
    </source>
</evidence>
<feature type="transmembrane region" description="Helical" evidence="1">
    <location>
        <begin position="7"/>
        <end position="26"/>
    </location>
</feature>
<keyword evidence="1" id="KW-0472">Membrane</keyword>
<keyword evidence="1" id="KW-0812">Transmembrane</keyword>
<sequence>MILVALFNFIMTASSLGYICFLYFTAKAKSTSNLGDVAALYHALLNCVNGIWFCLMPFVFVQSKRQIWALYWSPCCLQKTEDISVSTSSKVNVIDIRSVTGRQLGHQETQSSHFKTLASSWDAQYARKNNKVVNRHTVNLLF</sequence>